<dbReference type="InterPro" id="IPR018108">
    <property type="entry name" value="MCP_transmembrane"/>
</dbReference>
<dbReference type="EMBL" id="JACEIK010001658">
    <property type="protein sequence ID" value="MCD7471215.1"/>
    <property type="molecule type" value="Genomic_DNA"/>
</dbReference>
<evidence type="ECO:0000256" key="5">
    <source>
        <dbReference type="ARBA" id="ARBA00022737"/>
    </source>
</evidence>
<feature type="non-terminal residue" evidence="10">
    <location>
        <position position="1"/>
    </location>
</feature>
<dbReference type="InterPro" id="IPR023395">
    <property type="entry name" value="MCP_dom_sf"/>
</dbReference>
<evidence type="ECO:0000313" key="11">
    <source>
        <dbReference type="Proteomes" id="UP000823775"/>
    </source>
</evidence>
<dbReference type="InterPro" id="IPR050391">
    <property type="entry name" value="Mito_Metabolite_Transporter"/>
</dbReference>
<reference evidence="10 11" key="1">
    <citation type="journal article" date="2021" name="BMC Genomics">
        <title>Datura genome reveals duplications of psychoactive alkaloid biosynthetic genes and high mutation rate following tissue culture.</title>
        <authorList>
            <person name="Rajewski A."/>
            <person name="Carter-House D."/>
            <person name="Stajich J."/>
            <person name="Litt A."/>
        </authorList>
    </citation>
    <scope>NUCLEOTIDE SEQUENCE [LARGE SCALE GENOMIC DNA]</scope>
    <source>
        <strain evidence="10">AR-01</strain>
    </source>
</reference>
<evidence type="ECO:0000256" key="8">
    <source>
        <dbReference type="PROSITE-ProRule" id="PRU00282"/>
    </source>
</evidence>
<evidence type="ECO:0000256" key="7">
    <source>
        <dbReference type="ARBA" id="ARBA00023136"/>
    </source>
</evidence>
<evidence type="ECO:0000256" key="4">
    <source>
        <dbReference type="ARBA" id="ARBA00022692"/>
    </source>
</evidence>
<evidence type="ECO:0000256" key="1">
    <source>
        <dbReference type="ARBA" id="ARBA00004141"/>
    </source>
</evidence>
<evidence type="ECO:0000313" key="10">
    <source>
        <dbReference type="EMBL" id="MCD7471215.1"/>
    </source>
</evidence>
<evidence type="ECO:0000256" key="2">
    <source>
        <dbReference type="ARBA" id="ARBA00006375"/>
    </source>
</evidence>
<sequence length="60" mass="7165">VKSRMMGDSVYRNTFDCFFRTLKYEGPLSFYKGFLPNFFRLGSWNVIMFLTLEQVKSFFG</sequence>
<keyword evidence="11" id="KW-1185">Reference proteome</keyword>
<evidence type="ECO:0000256" key="6">
    <source>
        <dbReference type="ARBA" id="ARBA00022989"/>
    </source>
</evidence>
<comment type="subcellular location">
    <subcellularLocation>
        <location evidence="1">Membrane</location>
        <topology evidence="1">Multi-pass membrane protein</topology>
    </subcellularLocation>
</comment>
<organism evidence="10 11">
    <name type="scientific">Datura stramonium</name>
    <name type="common">Jimsonweed</name>
    <name type="synonym">Common thornapple</name>
    <dbReference type="NCBI Taxonomy" id="4076"/>
    <lineage>
        <taxon>Eukaryota</taxon>
        <taxon>Viridiplantae</taxon>
        <taxon>Streptophyta</taxon>
        <taxon>Embryophyta</taxon>
        <taxon>Tracheophyta</taxon>
        <taxon>Spermatophyta</taxon>
        <taxon>Magnoliopsida</taxon>
        <taxon>eudicotyledons</taxon>
        <taxon>Gunneridae</taxon>
        <taxon>Pentapetalae</taxon>
        <taxon>asterids</taxon>
        <taxon>lamiids</taxon>
        <taxon>Solanales</taxon>
        <taxon>Solanaceae</taxon>
        <taxon>Solanoideae</taxon>
        <taxon>Datureae</taxon>
        <taxon>Datura</taxon>
    </lineage>
</organism>
<dbReference type="SUPFAM" id="SSF103506">
    <property type="entry name" value="Mitochondrial carrier"/>
    <property type="match status" value="1"/>
</dbReference>
<dbReference type="PANTHER" id="PTHR45618">
    <property type="entry name" value="MITOCHONDRIAL DICARBOXYLATE CARRIER-RELATED"/>
    <property type="match status" value="1"/>
</dbReference>
<name>A0ABS8TI79_DATST</name>
<keyword evidence="3 9" id="KW-0813">Transport</keyword>
<keyword evidence="7 8" id="KW-0472">Membrane</keyword>
<keyword evidence="4 8" id="KW-0812">Transmembrane</keyword>
<dbReference type="Proteomes" id="UP000823775">
    <property type="component" value="Unassembled WGS sequence"/>
</dbReference>
<gene>
    <name evidence="10" type="primary">PUMP2_2</name>
    <name evidence="10" type="ORF">HAX54_011532</name>
</gene>
<accession>A0ABS8TI79</accession>
<dbReference type="PROSITE" id="PS50920">
    <property type="entry name" value="SOLCAR"/>
    <property type="match status" value="1"/>
</dbReference>
<keyword evidence="6" id="KW-1133">Transmembrane helix</keyword>
<comment type="similarity">
    <text evidence="2 9">Belongs to the mitochondrial carrier (TC 2.A.29) family.</text>
</comment>
<protein>
    <submittedName>
        <fullName evidence="10">Mitochondrial uncoupling protein 2</fullName>
    </submittedName>
</protein>
<proteinExistence type="inferred from homology"/>
<evidence type="ECO:0000256" key="9">
    <source>
        <dbReference type="RuleBase" id="RU000488"/>
    </source>
</evidence>
<feature type="repeat" description="Solcar" evidence="8">
    <location>
        <begin position="1"/>
        <end position="58"/>
    </location>
</feature>
<evidence type="ECO:0000256" key="3">
    <source>
        <dbReference type="ARBA" id="ARBA00022448"/>
    </source>
</evidence>
<dbReference type="Pfam" id="PF00153">
    <property type="entry name" value="Mito_carr"/>
    <property type="match status" value="1"/>
</dbReference>
<dbReference type="Gene3D" id="1.50.40.10">
    <property type="entry name" value="Mitochondrial carrier domain"/>
    <property type="match status" value="1"/>
</dbReference>
<comment type="caution">
    <text evidence="10">The sequence shown here is derived from an EMBL/GenBank/DDBJ whole genome shotgun (WGS) entry which is preliminary data.</text>
</comment>
<keyword evidence="5" id="KW-0677">Repeat</keyword>